<name>A0AA36JHE0_9DINO</name>
<dbReference type="AlphaFoldDB" id="A0AA36JHE0"/>
<evidence type="ECO:0000313" key="2">
    <source>
        <dbReference type="Proteomes" id="UP001178507"/>
    </source>
</evidence>
<gene>
    <name evidence="1" type="ORF">EVOR1521_LOCUS27401</name>
</gene>
<proteinExistence type="predicted"/>
<keyword evidence="2" id="KW-1185">Reference proteome</keyword>
<organism evidence="1 2">
    <name type="scientific">Effrenium voratum</name>
    <dbReference type="NCBI Taxonomy" id="2562239"/>
    <lineage>
        <taxon>Eukaryota</taxon>
        <taxon>Sar</taxon>
        <taxon>Alveolata</taxon>
        <taxon>Dinophyceae</taxon>
        <taxon>Suessiales</taxon>
        <taxon>Symbiodiniaceae</taxon>
        <taxon>Effrenium</taxon>
    </lineage>
</organism>
<dbReference type="Proteomes" id="UP001178507">
    <property type="component" value="Unassembled WGS sequence"/>
</dbReference>
<accession>A0AA36JHE0</accession>
<sequence>MSLRKNVYEALKSARATPSCSVRQTSASSSAARSGSVHDFHRAALRHHARLKRFLAVVEQHSEDFESYISNLRQPPQRSEKPRVPLAKQCVLSSRTEPSIPLAKSCLLISSKGPGQNAVVSL</sequence>
<comment type="caution">
    <text evidence="1">The sequence shown here is derived from an EMBL/GenBank/DDBJ whole genome shotgun (WGS) entry which is preliminary data.</text>
</comment>
<reference evidence="1" key="1">
    <citation type="submission" date="2023-08" db="EMBL/GenBank/DDBJ databases">
        <authorList>
            <person name="Chen Y."/>
            <person name="Shah S."/>
            <person name="Dougan E. K."/>
            <person name="Thang M."/>
            <person name="Chan C."/>
        </authorList>
    </citation>
    <scope>NUCLEOTIDE SEQUENCE</scope>
</reference>
<dbReference type="EMBL" id="CAUJNA010003569">
    <property type="protein sequence ID" value="CAJ1405091.1"/>
    <property type="molecule type" value="Genomic_DNA"/>
</dbReference>
<evidence type="ECO:0000313" key="1">
    <source>
        <dbReference type="EMBL" id="CAJ1405091.1"/>
    </source>
</evidence>
<protein>
    <submittedName>
        <fullName evidence="1">Uncharacterized protein</fullName>
    </submittedName>
</protein>